<reference evidence="4" key="1">
    <citation type="journal article" date="2023" name="Genome Biol. Evol.">
        <title>First Whole Genome Sequence and Flow Cytometry Genome Size Data for the Lichen-Forming Fungus Ramalina farinacea (Ascomycota).</title>
        <authorList>
            <person name="Llewellyn T."/>
            <person name="Mian S."/>
            <person name="Hill R."/>
            <person name="Leitch I.J."/>
            <person name="Gaya E."/>
        </authorList>
    </citation>
    <scope>NUCLEOTIDE SEQUENCE</scope>
    <source>
        <strain evidence="4">LIQ254RAFAR</strain>
    </source>
</reference>
<evidence type="ECO:0000313" key="5">
    <source>
        <dbReference type="Proteomes" id="UP001161017"/>
    </source>
</evidence>
<dbReference type="GO" id="GO:0006351">
    <property type="term" value="P:DNA-templated transcription"/>
    <property type="evidence" value="ECO:0007669"/>
    <property type="project" value="InterPro"/>
</dbReference>
<dbReference type="Pfam" id="PF04082">
    <property type="entry name" value="Fungal_trans"/>
    <property type="match status" value="1"/>
</dbReference>
<dbReference type="CDD" id="cd12148">
    <property type="entry name" value="fungal_TF_MHR"/>
    <property type="match status" value="1"/>
</dbReference>
<evidence type="ECO:0000259" key="3">
    <source>
        <dbReference type="SMART" id="SM00906"/>
    </source>
</evidence>
<comment type="caution">
    <text evidence="4">The sequence shown here is derived from an EMBL/GenBank/DDBJ whole genome shotgun (WGS) entry which is preliminary data.</text>
</comment>
<protein>
    <recommendedName>
        <fullName evidence="3">Xylanolytic transcriptional activator regulatory domain-containing protein</fullName>
    </recommendedName>
</protein>
<evidence type="ECO:0000256" key="1">
    <source>
        <dbReference type="ARBA" id="ARBA00023242"/>
    </source>
</evidence>
<organism evidence="4 5">
    <name type="scientific">Ramalina farinacea</name>
    <dbReference type="NCBI Taxonomy" id="258253"/>
    <lineage>
        <taxon>Eukaryota</taxon>
        <taxon>Fungi</taxon>
        <taxon>Dikarya</taxon>
        <taxon>Ascomycota</taxon>
        <taxon>Pezizomycotina</taxon>
        <taxon>Lecanoromycetes</taxon>
        <taxon>OSLEUM clade</taxon>
        <taxon>Lecanoromycetidae</taxon>
        <taxon>Lecanorales</taxon>
        <taxon>Lecanorineae</taxon>
        <taxon>Ramalinaceae</taxon>
        <taxon>Ramalina</taxon>
    </lineage>
</organism>
<dbReference type="EMBL" id="JAPUFD010000012">
    <property type="protein sequence ID" value="MDI1490815.1"/>
    <property type="molecule type" value="Genomic_DNA"/>
</dbReference>
<evidence type="ECO:0000313" key="4">
    <source>
        <dbReference type="EMBL" id="MDI1490815.1"/>
    </source>
</evidence>
<proteinExistence type="predicted"/>
<gene>
    <name evidence="4" type="ORF">OHK93_002020</name>
</gene>
<feature type="compositionally biased region" description="Basic and acidic residues" evidence="2">
    <location>
        <begin position="30"/>
        <end position="40"/>
    </location>
</feature>
<dbReference type="GO" id="GO:0008270">
    <property type="term" value="F:zinc ion binding"/>
    <property type="evidence" value="ECO:0007669"/>
    <property type="project" value="InterPro"/>
</dbReference>
<keyword evidence="1" id="KW-0539">Nucleus</keyword>
<keyword evidence="5" id="KW-1185">Reference proteome</keyword>
<feature type="compositionally biased region" description="Basic and acidic residues" evidence="2">
    <location>
        <begin position="8"/>
        <end position="23"/>
    </location>
</feature>
<dbReference type="AlphaFoldDB" id="A0AA43TYA5"/>
<dbReference type="GO" id="GO:0003677">
    <property type="term" value="F:DNA binding"/>
    <property type="evidence" value="ECO:0007669"/>
    <property type="project" value="InterPro"/>
</dbReference>
<dbReference type="InterPro" id="IPR007219">
    <property type="entry name" value="XnlR_reg_dom"/>
</dbReference>
<evidence type="ECO:0000256" key="2">
    <source>
        <dbReference type="SAM" id="MobiDB-lite"/>
    </source>
</evidence>
<dbReference type="Proteomes" id="UP001161017">
    <property type="component" value="Unassembled WGS sequence"/>
</dbReference>
<feature type="domain" description="Xylanolytic transcriptional activator regulatory" evidence="3">
    <location>
        <begin position="270"/>
        <end position="344"/>
    </location>
</feature>
<feature type="region of interest" description="Disordered" evidence="2">
    <location>
        <begin position="1"/>
        <end position="47"/>
    </location>
</feature>
<name>A0AA43TYA5_9LECA</name>
<sequence>MSKILQRRPNDKQDPELGREARPGDPQIDESDHVQPETENLRMPPATAGFLGSTSFQAAFDYSKTDEIDVMHQNSNANIRGVSASTKAPSLESQTIREGAEVLAVFMSMSPHLKSLDRWYILEEVPEAGPYVRECVDYVREKSGNGSPEGLLMLAHKIATRTANPSPFYFKSTLRDFLNFISGDQLCWEPIGIMLEMAGMSALVVHEVRDLDDYGMDIDWLQMARTFFQAGTKCIQFCNEYGHLNDLGMNLMIVDLILHAQINGDADYMSWRKLGDVTSAIFALGLHQEPNPNAGYPFFMCELRKRAFWLGFLLDKNIATFFGRPPLINSKFCSAVLPLDLPLEALGLTGDDLARRLDELDADGWHPGKTINRSTLIRSTSICQGVREKALELSLGPKNEQLEAKAR</sequence>
<accession>A0AA43TYA5</accession>
<dbReference type="SMART" id="SM00906">
    <property type="entry name" value="Fungal_trans"/>
    <property type="match status" value="1"/>
</dbReference>